<dbReference type="SUPFAM" id="SSF51569">
    <property type="entry name" value="Aldolase"/>
    <property type="match status" value="1"/>
</dbReference>
<dbReference type="AlphaFoldDB" id="A0A1C7NU75"/>
<dbReference type="Pfam" id="PF03102">
    <property type="entry name" value="NeuB"/>
    <property type="match status" value="1"/>
</dbReference>
<reference evidence="2 3" key="1">
    <citation type="journal article" date="2016" name="Syst. Appl. Microbiol.">
        <title>Pararhizobium polonicum sp. nov. isolated from tumors on stone fruit rootstocks.</title>
        <authorList>
            <person name="Pulawska J."/>
            <person name="Kuzmanovic N."/>
            <person name="Willems A."/>
            <person name="Pothier J.F."/>
        </authorList>
    </citation>
    <scope>NUCLEOTIDE SEQUENCE [LARGE SCALE GENOMIC DNA]</scope>
    <source>
        <strain evidence="2 3">F5.1</strain>
    </source>
</reference>
<dbReference type="InterPro" id="IPR013974">
    <property type="entry name" value="SAF"/>
</dbReference>
<dbReference type="InterPro" id="IPR057736">
    <property type="entry name" value="SAF_PseI/NeuA/NeuB"/>
</dbReference>
<dbReference type="EMBL" id="LGLV01000021">
    <property type="protein sequence ID" value="OBZ92236.1"/>
    <property type="molecule type" value="Genomic_DNA"/>
</dbReference>
<dbReference type="InterPro" id="IPR013785">
    <property type="entry name" value="Aldolase_TIM"/>
</dbReference>
<dbReference type="OrthoDB" id="9781701at2"/>
<dbReference type="SUPFAM" id="SSF51269">
    <property type="entry name" value="AFP III-like domain"/>
    <property type="match status" value="1"/>
</dbReference>
<dbReference type="InterPro" id="IPR051690">
    <property type="entry name" value="PseI-like"/>
</dbReference>
<evidence type="ECO:0000313" key="3">
    <source>
        <dbReference type="Proteomes" id="UP000093111"/>
    </source>
</evidence>
<keyword evidence="3" id="KW-1185">Reference proteome</keyword>
<dbReference type="PANTHER" id="PTHR42966:SF1">
    <property type="entry name" value="SIALIC ACID SYNTHASE"/>
    <property type="match status" value="1"/>
</dbReference>
<dbReference type="InterPro" id="IPR036732">
    <property type="entry name" value="AFP_Neu5c_C_sf"/>
</dbReference>
<dbReference type="InterPro" id="IPR013132">
    <property type="entry name" value="PseI/NeuA/B-like_N"/>
</dbReference>
<evidence type="ECO:0000259" key="1">
    <source>
        <dbReference type="PROSITE" id="PS50844"/>
    </source>
</evidence>
<gene>
    <name evidence="2" type="ORF">ADU59_27435</name>
</gene>
<dbReference type="PANTHER" id="PTHR42966">
    <property type="entry name" value="N-ACETYLNEURAMINATE SYNTHASE"/>
    <property type="match status" value="1"/>
</dbReference>
<accession>A0A1C7NU75</accession>
<sequence>MGCYLIAEVGQAHDGSLGIAHSFIDALVGSGVNAIKFQTHIAEAESSTHEPFRTRFSYEDDTRYDYWKRMEFTLEQWRGIKTHCDKAGLDFISSPFSNAAVDLLEEVGVAKYKIGSGEVSNFLMLEKIARTGKEIILSSGMSDLAELDSAVNFLRPFGNKLTVLQCCTSYPTKAEDVGLRVMDVLQKRYDVPVGLSDHSGVIYPCLAAAALGASVLEFHITFDKRMFGPDSTSSLCVDDVRRLAEGVRFIEAAMGQGTEKADSSKFEALRKVFGKSLAVNQDMRAGSILSFDDLEAKKPAGHGIPAKEYQRVVGKRLNRNLDRWSFLQEGDVSD</sequence>
<dbReference type="PROSITE" id="PS50844">
    <property type="entry name" value="AFP_LIKE"/>
    <property type="match status" value="1"/>
</dbReference>
<proteinExistence type="predicted"/>
<name>A0A1C7NU75_9HYPH</name>
<dbReference type="PATRIC" id="fig|1612624.7.peg.3225"/>
<dbReference type="Gene3D" id="3.20.20.70">
    <property type="entry name" value="Aldolase class I"/>
    <property type="match status" value="1"/>
</dbReference>
<organism evidence="2 3">
    <name type="scientific">Pararhizobium polonicum</name>
    <dbReference type="NCBI Taxonomy" id="1612624"/>
    <lineage>
        <taxon>Bacteria</taxon>
        <taxon>Pseudomonadati</taxon>
        <taxon>Pseudomonadota</taxon>
        <taxon>Alphaproteobacteria</taxon>
        <taxon>Hyphomicrobiales</taxon>
        <taxon>Rhizobiaceae</taxon>
        <taxon>Rhizobium/Agrobacterium group</taxon>
        <taxon>Pararhizobium</taxon>
    </lineage>
</organism>
<dbReference type="GO" id="GO:0016051">
    <property type="term" value="P:carbohydrate biosynthetic process"/>
    <property type="evidence" value="ECO:0007669"/>
    <property type="project" value="InterPro"/>
</dbReference>
<dbReference type="STRING" id="1612624.ADU59_27435"/>
<evidence type="ECO:0000313" key="2">
    <source>
        <dbReference type="EMBL" id="OBZ92236.1"/>
    </source>
</evidence>
<dbReference type="InterPro" id="IPR006190">
    <property type="entry name" value="SAF_AFP_Neu5Ac"/>
</dbReference>
<dbReference type="Proteomes" id="UP000093111">
    <property type="component" value="Unassembled WGS sequence"/>
</dbReference>
<protein>
    <submittedName>
        <fullName evidence="2">N-acetylneuraminate synthase</fullName>
    </submittedName>
</protein>
<feature type="domain" description="AFP-like" evidence="1">
    <location>
        <begin position="276"/>
        <end position="334"/>
    </location>
</feature>
<dbReference type="Gene3D" id="3.90.1210.10">
    <property type="entry name" value="Antifreeze-like/N-acetylneuraminic acid synthase C-terminal domain"/>
    <property type="match status" value="1"/>
</dbReference>
<dbReference type="GO" id="GO:0047444">
    <property type="term" value="F:N-acylneuraminate-9-phosphate synthase activity"/>
    <property type="evidence" value="ECO:0007669"/>
    <property type="project" value="TreeGrafter"/>
</dbReference>
<dbReference type="Pfam" id="PF08666">
    <property type="entry name" value="SAF"/>
    <property type="match status" value="1"/>
</dbReference>
<comment type="caution">
    <text evidence="2">The sequence shown here is derived from an EMBL/GenBank/DDBJ whole genome shotgun (WGS) entry which is preliminary data.</text>
</comment>
<dbReference type="SMART" id="SM00858">
    <property type="entry name" value="SAF"/>
    <property type="match status" value="1"/>
</dbReference>
<dbReference type="CDD" id="cd11615">
    <property type="entry name" value="SAF_NeuB_like"/>
    <property type="match status" value="1"/>
</dbReference>
<dbReference type="RefSeq" id="WP_068958664.1">
    <property type="nucleotide sequence ID" value="NZ_LGLV01000021.1"/>
</dbReference>